<dbReference type="Gene3D" id="3.30.465.10">
    <property type="match status" value="1"/>
</dbReference>
<protein>
    <recommendedName>
        <fullName evidence="1">Berberine/berberine-like domain-containing protein</fullName>
    </recommendedName>
</protein>
<evidence type="ECO:0000313" key="2">
    <source>
        <dbReference type="EMBL" id="KXX75812.1"/>
    </source>
</evidence>
<sequence length="142" mass="15935">MASITLYKLSISSSLSSEVRHPYLSTVSFNVDVGRSGISTPDEFAVNPYFRQPIVNVFLGVAVDFLDWEVNVAAMEKITNDYLKGLEALTPDRGAYLNEVDVTQPDWQRLFYGSHYARLQGVKDRCNPYGVFFAKTAVGNER</sequence>
<keyword evidence="4" id="KW-1185">Reference proteome</keyword>
<feature type="domain" description="Berberine/berberine-like" evidence="1">
    <location>
        <begin position="95"/>
        <end position="137"/>
    </location>
</feature>
<dbReference type="InterPro" id="IPR016169">
    <property type="entry name" value="FAD-bd_PCMH_sub2"/>
</dbReference>
<evidence type="ECO:0000313" key="3">
    <source>
        <dbReference type="EMBL" id="KXX76040.1"/>
    </source>
</evidence>
<dbReference type="STRING" id="100816.A0A175VYG5"/>
<dbReference type="OrthoDB" id="9983560at2759"/>
<dbReference type="EMBL" id="LCTW02000233">
    <property type="protein sequence ID" value="KXX76040.1"/>
    <property type="molecule type" value="Genomic_DNA"/>
</dbReference>
<accession>A0A175VYG5</accession>
<name>A0A175VYG5_9PEZI</name>
<reference evidence="4" key="1">
    <citation type="submission" date="2015-06" db="EMBL/GenBank/DDBJ databases">
        <authorList>
            <person name="van de Sande W.W.J."/>
        </authorList>
    </citation>
    <scope>NUCLEOTIDE SEQUENCE [LARGE SCALE GENOMIC DNA]</scope>
    <source>
        <strain evidence="4">mm55</strain>
    </source>
</reference>
<proteinExistence type="predicted"/>
<reference evidence="3 4" key="3">
    <citation type="submission" date="2016-01" db="EMBL/GenBank/DDBJ databases">
        <title>Madurella mycetomatis genome sequencing.</title>
        <authorList>
            <person name="Van De Sande W."/>
        </authorList>
    </citation>
    <scope>NUCLEOTIDE SEQUENCE [LARGE SCALE GENOMIC DNA]</scope>
    <source>
        <strain evidence="3">Mm55</strain>
        <strain evidence="4">mm55</strain>
    </source>
</reference>
<dbReference type="EMBL" id="LCTW02000247">
    <property type="protein sequence ID" value="KXX75812.1"/>
    <property type="molecule type" value="Genomic_DNA"/>
</dbReference>
<organism evidence="3 4">
    <name type="scientific">Madurella mycetomatis</name>
    <dbReference type="NCBI Taxonomy" id="100816"/>
    <lineage>
        <taxon>Eukaryota</taxon>
        <taxon>Fungi</taxon>
        <taxon>Dikarya</taxon>
        <taxon>Ascomycota</taxon>
        <taxon>Pezizomycotina</taxon>
        <taxon>Sordariomycetes</taxon>
        <taxon>Sordariomycetidae</taxon>
        <taxon>Sordariales</taxon>
        <taxon>Sordariales incertae sedis</taxon>
        <taxon>Madurella</taxon>
    </lineage>
</organism>
<dbReference type="VEuPathDB" id="FungiDB:MMYC01_207194"/>
<reference evidence="3" key="2">
    <citation type="submission" date="2015-06" db="EMBL/GenBank/DDBJ databases">
        <authorList>
            <person name="Hoefler B.C."/>
            <person name="Straight P.D."/>
        </authorList>
    </citation>
    <scope>NUCLEOTIDE SEQUENCE [LARGE SCALE GENOMIC DNA]</scope>
    <source>
        <strain evidence="3">Mm55</strain>
    </source>
</reference>
<dbReference type="VEuPathDB" id="FungiDB:MMYC01_207459"/>
<comment type="caution">
    <text evidence="3">The sequence shown here is derived from an EMBL/GenBank/DDBJ whole genome shotgun (WGS) entry which is preliminary data.</text>
</comment>
<dbReference type="Pfam" id="PF08031">
    <property type="entry name" value="BBE"/>
    <property type="match status" value="1"/>
</dbReference>
<gene>
    <name evidence="3" type="ORF">MMYC01_207194</name>
    <name evidence="2" type="ORF">MMYC01_207459</name>
</gene>
<dbReference type="Gene3D" id="3.40.462.20">
    <property type="match status" value="1"/>
</dbReference>
<dbReference type="InterPro" id="IPR012951">
    <property type="entry name" value="BBE"/>
</dbReference>
<dbReference type="AlphaFoldDB" id="A0A175VYG5"/>
<evidence type="ECO:0000313" key="4">
    <source>
        <dbReference type="Proteomes" id="UP000078237"/>
    </source>
</evidence>
<dbReference type="Proteomes" id="UP000078237">
    <property type="component" value="Unassembled WGS sequence"/>
</dbReference>
<dbReference type="GO" id="GO:0016491">
    <property type="term" value="F:oxidoreductase activity"/>
    <property type="evidence" value="ECO:0007669"/>
    <property type="project" value="InterPro"/>
</dbReference>
<dbReference type="GO" id="GO:0050660">
    <property type="term" value="F:flavin adenine dinucleotide binding"/>
    <property type="evidence" value="ECO:0007669"/>
    <property type="project" value="InterPro"/>
</dbReference>
<evidence type="ECO:0000259" key="1">
    <source>
        <dbReference type="Pfam" id="PF08031"/>
    </source>
</evidence>